<name>A0A3B0Y791_9ZZZZ</name>
<dbReference type="SUPFAM" id="SSF51182">
    <property type="entry name" value="RmlC-like cupins"/>
    <property type="match status" value="1"/>
</dbReference>
<dbReference type="EMBL" id="UOFL01000018">
    <property type="protein sequence ID" value="VAW71397.1"/>
    <property type="molecule type" value="Genomic_DNA"/>
</dbReference>
<reference evidence="1" key="1">
    <citation type="submission" date="2018-06" db="EMBL/GenBank/DDBJ databases">
        <authorList>
            <person name="Zhirakovskaya E."/>
        </authorList>
    </citation>
    <scope>NUCLEOTIDE SEQUENCE</scope>
</reference>
<dbReference type="GO" id="GO:0008830">
    <property type="term" value="F:dTDP-4-dehydrorhamnose 3,5-epimerase activity"/>
    <property type="evidence" value="ECO:0007669"/>
    <property type="project" value="UniProtKB-EC"/>
</dbReference>
<accession>A0A3B0Y791</accession>
<dbReference type="AlphaFoldDB" id="A0A3B0Y791"/>
<gene>
    <name evidence="1" type="ORF">MNBD_GAMMA12-1344</name>
</gene>
<dbReference type="InterPro" id="IPR014710">
    <property type="entry name" value="RmlC-like_jellyroll"/>
</dbReference>
<dbReference type="InterPro" id="IPR011051">
    <property type="entry name" value="RmlC_Cupin_sf"/>
</dbReference>
<organism evidence="1">
    <name type="scientific">hydrothermal vent metagenome</name>
    <dbReference type="NCBI Taxonomy" id="652676"/>
    <lineage>
        <taxon>unclassified sequences</taxon>
        <taxon>metagenomes</taxon>
        <taxon>ecological metagenomes</taxon>
    </lineage>
</organism>
<dbReference type="Gene3D" id="2.60.120.10">
    <property type="entry name" value="Jelly Rolls"/>
    <property type="match status" value="1"/>
</dbReference>
<evidence type="ECO:0000313" key="1">
    <source>
        <dbReference type="EMBL" id="VAW71397.1"/>
    </source>
</evidence>
<keyword evidence="1" id="KW-0413">Isomerase</keyword>
<protein>
    <submittedName>
        <fullName evidence="1">dTDP-4-dehydrorhamnose 3,5-epimerase</fullName>
        <ecNumber evidence="1">5.1.3.13</ecNumber>
    </submittedName>
</protein>
<dbReference type="EC" id="5.1.3.13" evidence="1"/>
<proteinExistence type="predicted"/>
<sequence length="155" mass="17475">MGKVISKKIAVNGVLLTPLKIITVKGGNVLHGMKSTDPGYEGFGETYFSVVEPNAIKAWKRHHQMTLNLIVPIGAIRFVIYDGRQSSSSYQEFSEVTLSTDYYFRLTVPPMIWMGFQGVSKTNSMLLNVADIAHTSEEADRQERNEIKYDWELGK</sequence>